<evidence type="ECO:0000256" key="5">
    <source>
        <dbReference type="ARBA" id="ARBA00022723"/>
    </source>
</evidence>
<evidence type="ECO:0000256" key="7">
    <source>
        <dbReference type="ARBA" id="ARBA00022801"/>
    </source>
</evidence>
<evidence type="ECO:0000256" key="3">
    <source>
        <dbReference type="ARBA" id="ARBA00022552"/>
    </source>
</evidence>
<keyword evidence="3 9" id="KW-0698">rRNA processing</keyword>
<keyword evidence="9" id="KW-0963">Cytoplasm</keyword>
<keyword evidence="12" id="KW-1185">Reference proteome</keyword>
<dbReference type="GO" id="GO:0004521">
    <property type="term" value="F:RNA endonuclease activity"/>
    <property type="evidence" value="ECO:0007669"/>
    <property type="project" value="UniProtKB-UniRule"/>
</dbReference>
<evidence type="ECO:0000256" key="4">
    <source>
        <dbReference type="ARBA" id="ARBA00022722"/>
    </source>
</evidence>
<keyword evidence="5 9" id="KW-0479">Metal-binding</keyword>
<dbReference type="HAMAP" id="MF_00009">
    <property type="entry name" value="Endoribonucl_YbeY"/>
    <property type="match status" value="1"/>
</dbReference>
<keyword evidence="8 9" id="KW-0862">Zinc</keyword>
<comment type="function">
    <text evidence="9">Single strand-specific metallo-endoribonuclease involved in late-stage 70S ribosome quality control and in maturation of the 3' terminus of the 16S rRNA.</text>
</comment>
<comment type="cofactor">
    <cofactor evidence="9">
        <name>Zn(2+)</name>
        <dbReference type="ChEBI" id="CHEBI:29105"/>
    </cofactor>
    <text evidence="9">Binds 1 zinc ion.</text>
</comment>
<dbReference type="InterPro" id="IPR020549">
    <property type="entry name" value="YbeY_CS"/>
</dbReference>
<evidence type="ECO:0000256" key="2">
    <source>
        <dbReference type="ARBA" id="ARBA00022517"/>
    </source>
</evidence>
<evidence type="ECO:0000313" key="11">
    <source>
        <dbReference type="EMBL" id="TVZ01381.1"/>
    </source>
</evidence>
<dbReference type="OrthoDB" id="9807740at2"/>
<dbReference type="PROSITE" id="PS01306">
    <property type="entry name" value="UPF0054"/>
    <property type="match status" value="1"/>
</dbReference>
<evidence type="ECO:0000256" key="8">
    <source>
        <dbReference type="ARBA" id="ARBA00022833"/>
    </source>
</evidence>
<evidence type="ECO:0000256" key="10">
    <source>
        <dbReference type="SAM" id="MobiDB-lite"/>
    </source>
</evidence>
<dbReference type="GO" id="GO:0004222">
    <property type="term" value="F:metalloendopeptidase activity"/>
    <property type="evidence" value="ECO:0007669"/>
    <property type="project" value="InterPro"/>
</dbReference>
<evidence type="ECO:0000256" key="1">
    <source>
        <dbReference type="ARBA" id="ARBA00010875"/>
    </source>
</evidence>
<dbReference type="AlphaFoldDB" id="A0A6P2BSK3"/>
<dbReference type="GO" id="GO:0006364">
    <property type="term" value="P:rRNA processing"/>
    <property type="evidence" value="ECO:0007669"/>
    <property type="project" value="UniProtKB-UniRule"/>
</dbReference>
<reference evidence="11 12" key="1">
    <citation type="submission" date="2018-11" db="EMBL/GenBank/DDBJ databases">
        <title>Trebonia kvetii gen.nov., sp.nov., a novel acidophilic actinobacterium, and proposal of the new actinobacterial family Treboniaceae fam. nov.</title>
        <authorList>
            <person name="Rapoport D."/>
            <person name="Sagova-Mareckova M."/>
            <person name="Sedlacek I."/>
            <person name="Provaznik J."/>
            <person name="Kralova S."/>
            <person name="Pavlinic D."/>
            <person name="Benes V."/>
            <person name="Kopecky J."/>
        </authorList>
    </citation>
    <scope>NUCLEOTIDE SEQUENCE [LARGE SCALE GENOMIC DNA]</scope>
    <source>
        <strain evidence="11 12">15Tr583</strain>
    </source>
</reference>
<keyword evidence="2 9" id="KW-0690">Ribosome biogenesis</keyword>
<dbReference type="Pfam" id="PF02130">
    <property type="entry name" value="YbeY"/>
    <property type="match status" value="1"/>
</dbReference>
<dbReference type="SUPFAM" id="SSF55486">
    <property type="entry name" value="Metalloproteases ('zincins'), catalytic domain"/>
    <property type="match status" value="1"/>
</dbReference>
<accession>A0A6P2BSK3</accession>
<dbReference type="PANTHER" id="PTHR46986:SF1">
    <property type="entry name" value="ENDORIBONUCLEASE YBEY, CHLOROPLASTIC"/>
    <property type="match status" value="1"/>
</dbReference>
<dbReference type="InterPro" id="IPR023091">
    <property type="entry name" value="MetalPrtase_cat_dom_sf_prd"/>
</dbReference>
<comment type="subcellular location">
    <subcellularLocation>
        <location evidence="9">Cytoplasm</location>
    </subcellularLocation>
</comment>
<dbReference type="Proteomes" id="UP000460272">
    <property type="component" value="Unassembled WGS sequence"/>
</dbReference>
<keyword evidence="6 9" id="KW-0255">Endonuclease</keyword>
<keyword evidence="4 9" id="KW-0540">Nuclease</keyword>
<dbReference type="EC" id="3.1.-.-" evidence="9"/>
<dbReference type="InterPro" id="IPR002036">
    <property type="entry name" value="YbeY"/>
</dbReference>
<dbReference type="Gene3D" id="3.40.390.30">
    <property type="entry name" value="Metalloproteases ('zincins'), catalytic domain"/>
    <property type="match status" value="1"/>
</dbReference>
<gene>
    <name evidence="9 11" type="primary">ybeY</name>
    <name evidence="11" type="ORF">EAS64_34535</name>
</gene>
<dbReference type="GO" id="GO:0008270">
    <property type="term" value="F:zinc ion binding"/>
    <property type="evidence" value="ECO:0007669"/>
    <property type="project" value="UniProtKB-UniRule"/>
</dbReference>
<comment type="similarity">
    <text evidence="1 9">Belongs to the endoribonuclease YbeY family.</text>
</comment>
<feature type="binding site" evidence="9">
    <location>
        <position position="130"/>
    </location>
    <ligand>
        <name>Zn(2+)</name>
        <dbReference type="ChEBI" id="CHEBI:29105"/>
        <note>catalytic</note>
    </ligand>
</feature>
<feature type="binding site" evidence="9">
    <location>
        <position position="126"/>
    </location>
    <ligand>
        <name>Zn(2+)</name>
        <dbReference type="ChEBI" id="CHEBI:29105"/>
        <note>catalytic</note>
    </ligand>
</feature>
<evidence type="ECO:0000256" key="6">
    <source>
        <dbReference type="ARBA" id="ARBA00022759"/>
    </source>
</evidence>
<sequence length="175" mass="19360">MSVDINNESGVAVEEDALRELAQYVIDQMETHPLADLSMLLVDEDHMTNLHEKWMEEPGPTDVLSFPMDELRPHAIAGPNRTRGRDEDESEPVLLGDVVLCPQVAAAQAKQHGHSTQAELELLTVHGVLHLLGYDHADPEEEAEMFGLQNELLRDWREQLAGGPPATSEGREGQA</sequence>
<dbReference type="RefSeq" id="WP_145859885.1">
    <property type="nucleotide sequence ID" value="NZ_RPFW01000007.1"/>
</dbReference>
<dbReference type="GO" id="GO:0005737">
    <property type="term" value="C:cytoplasm"/>
    <property type="evidence" value="ECO:0007669"/>
    <property type="project" value="UniProtKB-SubCell"/>
</dbReference>
<organism evidence="11 12">
    <name type="scientific">Trebonia kvetii</name>
    <dbReference type="NCBI Taxonomy" id="2480626"/>
    <lineage>
        <taxon>Bacteria</taxon>
        <taxon>Bacillati</taxon>
        <taxon>Actinomycetota</taxon>
        <taxon>Actinomycetes</taxon>
        <taxon>Streptosporangiales</taxon>
        <taxon>Treboniaceae</taxon>
        <taxon>Trebonia</taxon>
    </lineage>
</organism>
<proteinExistence type="inferred from homology"/>
<name>A0A6P2BSK3_9ACTN</name>
<dbReference type="PANTHER" id="PTHR46986">
    <property type="entry name" value="ENDORIBONUCLEASE YBEY, CHLOROPLASTIC"/>
    <property type="match status" value="1"/>
</dbReference>
<protein>
    <recommendedName>
        <fullName evidence="9">Endoribonuclease YbeY</fullName>
        <ecNumber evidence="9">3.1.-.-</ecNumber>
    </recommendedName>
</protein>
<evidence type="ECO:0000256" key="9">
    <source>
        <dbReference type="HAMAP-Rule" id="MF_00009"/>
    </source>
</evidence>
<feature type="region of interest" description="Disordered" evidence="10">
    <location>
        <begin position="156"/>
        <end position="175"/>
    </location>
</feature>
<dbReference type="NCBIfam" id="TIGR00043">
    <property type="entry name" value="rRNA maturation RNase YbeY"/>
    <property type="match status" value="1"/>
</dbReference>
<dbReference type="EMBL" id="RPFW01000007">
    <property type="protein sequence ID" value="TVZ01381.1"/>
    <property type="molecule type" value="Genomic_DNA"/>
</dbReference>
<comment type="caution">
    <text evidence="11">The sequence shown here is derived from an EMBL/GenBank/DDBJ whole genome shotgun (WGS) entry which is preliminary data.</text>
</comment>
<keyword evidence="7 9" id="KW-0378">Hydrolase</keyword>
<feature type="binding site" evidence="9">
    <location>
        <position position="136"/>
    </location>
    <ligand>
        <name>Zn(2+)</name>
        <dbReference type="ChEBI" id="CHEBI:29105"/>
        <note>catalytic</note>
    </ligand>
</feature>
<evidence type="ECO:0000313" key="12">
    <source>
        <dbReference type="Proteomes" id="UP000460272"/>
    </source>
</evidence>